<dbReference type="Proteomes" id="UP001164929">
    <property type="component" value="Chromosome 9"/>
</dbReference>
<dbReference type="AlphaFoldDB" id="A0AAD6MH90"/>
<keyword evidence="2" id="KW-1185">Reference proteome</keyword>
<protein>
    <submittedName>
        <fullName evidence="1">Uncharacterized protein</fullName>
    </submittedName>
</protein>
<reference evidence="1" key="1">
    <citation type="journal article" date="2023" name="Mol. Ecol. Resour.">
        <title>Chromosome-level genome assembly of a triploid poplar Populus alba 'Berolinensis'.</title>
        <authorList>
            <person name="Chen S."/>
            <person name="Yu Y."/>
            <person name="Wang X."/>
            <person name="Wang S."/>
            <person name="Zhang T."/>
            <person name="Zhou Y."/>
            <person name="He R."/>
            <person name="Meng N."/>
            <person name="Wang Y."/>
            <person name="Liu W."/>
            <person name="Liu Z."/>
            <person name="Liu J."/>
            <person name="Guo Q."/>
            <person name="Huang H."/>
            <person name="Sederoff R.R."/>
            <person name="Wang G."/>
            <person name="Qu G."/>
            <person name="Chen S."/>
        </authorList>
    </citation>
    <scope>NUCLEOTIDE SEQUENCE</scope>
    <source>
        <strain evidence="1">SC-2020</strain>
    </source>
</reference>
<proteinExistence type="predicted"/>
<evidence type="ECO:0000313" key="2">
    <source>
        <dbReference type="Proteomes" id="UP001164929"/>
    </source>
</evidence>
<gene>
    <name evidence="1" type="ORF">NC653_023468</name>
</gene>
<dbReference type="EMBL" id="JAQIZT010000009">
    <property type="protein sequence ID" value="KAJ6985526.1"/>
    <property type="molecule type" value="Genomic_DNA"/>
</dbReference>
<sequence length="79" mass="9074">MPAPSCNVIMQGNGSEAMLEMDMKQKIRYCFRKNARSRKDWCMVLAGLLKPSVSILKRFHLLFSFASSLQLRFRCSVSL</sequence>
<evidence type="ECO:0000313" key="1">
    <source>
        <dbReference type="EMBL" id="KAJ6985526.1"/>
    </source>
</evidence>
<comment type="caution">
    <text evidence="1">The sequence shown here is derived from an EMBL/GenBank/DDBJ whole genome shotgun (WGS) entry which is preliminary data.</text>
</comment>
<name>A0AAD6MH90_9ROSI</name>
<organism evidence="1 2">
    <name type="scientific">Populus alba x Populus x berolinensis</name>
    <dbReference type="NCBI Taxonomy" id="444605"/>
    <lineage>
        <taxon>Eukaryota</taxon>
        <taxon>Viridiplantae</taxon>
        <taxon>Streptophyta</taxon>
        <taxon>Embryophyta</taxon>
        <taxon>Tracheophyta</taxon>
        <taxon>Spermatophyta</taxon>
        <taxon>Magnoliopsida</taxon>
        <taxon>eudicotyledons</taxon>
        <taxon>Gunneridae</taxon>
        <taxon>Pentapetalae</taxon>
        <taxon>rosids</taxon>
        <taxon>fabids</taxon>
        <taxon>Malpighiales</taxon>
        <taxon>Salicaceae</taxon>
        <taxon>Saliceae</taxon>
        <taxon>Populus</taxon>
    </lineage>
</organism>
<accession>A0AAD6MH90</accession>